<proteinExistence type="predicted"/>
<name>A0ABQ0IPY2_9ACTN</name>
<evidence type="ECO:0008006" key="4">
    <source>
        <dbReference type="Google" id="ProtNLM"/>
    </source>
</evidence>
<evidence type="ECO:0000256" key="1">
    <source>
        <dbReference type="SAM" id="MobiDB-lite"/>
    </source>
</evidence>
<evidence type="ECO:0000313" key="3">
    <source>
        <dbReference type="Proteomes" id="UP000035021"/>
    </source>
</evidence>
<protein>
    <recommendedName>
        <fullName evidence="4">DUF3558 domain-containing protein</fullName>
    </recommendedName>
</protein>
<dbReference type="Pfam" id="PF12079">
    <property type="entry name" value="DUF3558"/>
    <property type="match status" value="1"/>
</dbReference>
<evidence type="ECO:0000313" key="2">
    <source>
        <dbReference type="EMBL" id="GAC85503.1"/>
    </source>
</evidence>
<gene>
    <name evidence="2" type="ORF">GP2_036_00030</name>
</gene>
<keyword evidence="3" id="KW-1185">Reference proteome</keyword>
<feature type="region of interest" description="Disordered" evidence="1">
    <location>
        <begin position="40"/>
        <end position="61"/>
    </location>
</feature>
<dbReference type="InterPro" id="IPR024520">
    <property type="entry name" value="DUF3558"/>
</dbReference>
<organism evidence="2 3">
    <name type="scientific">Gordonia paraffinivorans NBRC 108238</name>
    <dbReference type="NCBI Taxonomy" id="1223543"/>
    <lineage>
        <taxon>Bacteria</taxon>
        <taxon>Bacillati</taxon>
        <taxon>Actinomycetota</taxon>
        <taxon>Actinomycetes</taxon>
        <taxon>Mycobacteriales</taxon>
        <taxon>Gordoniaceae</taxon>
        <taxon>Gordonia</taxon>
    </lineage>
</organism>
<dbReference type="EMBL" id="BAOQ01000036">
    <property type="protein sequence ID" value="GAC85503.1"/>
    <property type="molecule type" value="Genomic_DNA"/>
</dbReference>
<reference evidence="2 3" key="1">
    <citation type="submission" date="2013-02" db="EMBL/GenBank/DDBJ databases">
        <title>Whole genome shotgun sequence of Gordonia paraffinivorans NBRC 108238.</title>
        <authorList>
            <person name="Isaki-Nakamura S."/>
            <person name="Hosoyama A."/>
            <person name="Tsuchikane K."/>
            <person name="Ando Y."/>
            <person name="Baba S."/>
            <person name="Ohji S."/>
            <person name="Hamada M."/>
            <person name="Tamura T."/>
            <person name="Yamazoe A."/>
            <person name="Yamazaki S."/>
            <person name="Fujita N."/>
        </authorList>
    </citation>
    <scope>NUCLEOTIDE SEQUENCE [LARGE SCALE GENOMIC DNA]</scope>
    <source>
        <strain evidence="2 3">NBRC 108238</strain>
    </source>
</reference>
<comment type="caution">
    <text evidence="2">The sequence shown here is derived from an EMBL/GenBank/DDBJ whole genome shotgun (WGS) entry which is preliminary data.</text>
</comment>
<dbReference type="Proteomes" id="UP000035021">
    <property type="component" value="Unassembled WGS sequence"/>
</dbReference>
<accession>A0ABQ0IPY2</accession>
<sequence length="204" mass="21708">MVACTATTMTVLPACSVSGTPTATPSAAAESVSALQIRQTDDAGRPLPFKTEFPNRWNSNNSGTSYEPCTQVPGAVVQRFDLDEASVNDVAGSDFQTARGCQWKFSENRHSFLSQFVGNLDRPDGGLTAHKEDYSTTTWHPDTEIAGRRVIVGSIDPGDCAAYVQSGNAVVVTNVVLIELEPQPMAACNAAVDFLRATIGAIPR</sequence>